<feature type="transmembrane region" description="Helical" evidence="1">
    <location>
        <begin position="58"/>
        <end position="78"/>
    </location>
</feature>
<keyword evidence="1" id="KW-1133">Transmembrane helix</keyword>
<proteinExistence type="predicted"/>
<evidence type="ECO:0000256" key="1">
    <source>
        <dbReference type="SAM" id="Phobius"/>
    </source>
</evidence>
<dbReference type="EMBL" id="PPWZ01000012">
    <property type="protein sequence ID" value="POH37561.1"/>
    <property type="molecule type" value="Genomic_DNA"/>
</dbReference>
<organism evidence="2">
    <name type="scientific">Companilactobacillus formosensis</name>
    <dbReference type="NCBI Taxonomy" id="1617889"/>
    <lineage>
        <taxon>Bacteria</taxon>
        <taxon>Bacillati</taxon>
        <taxon>Bacillota</taxon>
        <taxon>Bacilli</taxon>
        <taxon>Lactobacillales</taxon>
        <taxon>Lactobacillaceae</taxon>
        <taxon>Companilactobacillus</taxon>
    </lineage>
</organism>
<reference evidence="2" key="1">
    <citation type="submission" date="2018-01" db="EMBL/GenBank/DDBJ databases">
        <title>Genome sequnecing of Lactobacillus formosensis KACC 18721.</title>
        <authorList>
            <person name="Kim S.-J."/>
            <person name="Heo J."/>
        </authorList>
    </citation>
    <scope>NUCLEOTIDE SEQUENCE</scope>
    <source>
        <strain evidence="2">KACC 18721</strain>
    </source>
</reference>
<keyword evidence="1" id="KW-0812">Transmembrane</keyword>
<comment type="caution">
    <text evidence="2">The sequence shown here is derived from an EMBL/GenBank/DDBJ whole genome shotgun (WGS) entry which is preliminary data.</text>
</comment>
<dbReference type="AlphaFoldDB" id="A0A2P4R8K1"/>
<name>A0A2P4R8K1_9LACO</name>
<sequence>MAKNIEKVYFYNSYKTIKVIDMENGLSFERKISFEPLLISIILGLVIGIIIWSIFPKYLLLGIILGIVSFILESLLIYPKYLSELYDYWYVDTQGVHYYDYSTWGKRVQAIFLPLWKKECHLSFSKIRSVSVLDGKSIMNTQYPLGGTFKAPLTRKIHYLLLQTDQQQIRLRFAWRSSGIPTTDNDIKEIKKYIDKKLYLKKNLVRF</sequence>
<feature type="transmembrane region" description="Helical" evidence="1">
    <location>
        <begin position="32"/>
        <end position="52"/>
    </location>
</feature>
<evidence type="ECO:0000313" key="2">
    <source>
        <dbReference type="EMBL" id="POH37561.1"/>
    </source>
</evidence>
<gene>
    <name evidence="2" type="ORF">C2R26_01855</name>
</gene>
<accession>A0A2P4R8K1</accession>
<keyword evidence="1" id="KW-0472">Membrane</keyword>
<protein>
    <submittedName>
        <fullName evidence="2">Uncharacterized protein</fullName>
    </submittedName>
</protein>